<evidence type="ECO:0000256" key="1">
    <source>
        <dbReference type="SAM" id="Phobius"/>
    </source>
</evidence>
<protein>
    <submittedName>
        <fullName evidence="2">FUSC family protein</fullName>
    </submittedName>
</protein>
<proteinExistence type="predicted"/>
<keyword evidence="1" id="KW-0472">Membrane</keyword>
<sequence length="82" mass="9413">MTQEELAQLTDEELLEVAKNNKPSPILDAFFIGFLVGIIFFGVAASAWGFTILIPLFLIYLFLKKPKKYEALKKELEKRNLH</sequence>
<feature type="transmembrane region" description="Helical" evidence="1">
    <location>
        <begin position="30"/>
        <end position="63"/>
    </location>
</feature>
<accession>A0A4R4KBN2</accession>
<comment type="caution">
    <text evidence="2">The sequence shown here is derived from an EMBL/GenBank/DDBJ whole genome shotgun (WGS) entry which is preliminary data.</text>
</comment>
<dbReference type="Proteomes" id="UP000295706">
    <property type="component" value="Unassembled WGS sequence"/>
</dbReference>
<dbReference type="RefSeq" id="WP_132117653.1">
    <property type="nucleotide sequence ID" value="NZ_SMJU01000006.1"/>
</dbReference>
<keyword evidence="3" id="KW-1185">Reference proteome</keyword>
<dbReference type="EMBL" id="SMJU01000006">
    <property type="protein sequence ID" value="TDB65307.1"/>
    <property type="molecule type" value="Genomic_DNA"/>
</dbReference>
<keyword evidence="1" id="KW-0812">Transmembrane</keyword>
<reference evidence="2 3" key="1">
    <citation type="submission" date="2019-02" db="EMBL/GenBank/DDBJ databases">
        <title>Arundinibacter roseus gen. nov., sp. nov., a new member of the family Cytophagaceae.</title>
        <authorList>
            <person name="Szuroczki S."/>
            <person name="Khayer B."/>
            <person name="Sproer C."/>
            <person name="Toumi M."/>
            <person name="Szabo A."/>
            <person name="Felfoldi T."/>
            <person name="Schumann P."/>
            <person name="Toth E."/>
        </authorList>
    </citation>
    <scope>NUCLEOTIDE SEQUENCE [LARGE SCALE GENOMIC DNA]</scope>
    <source>
        <strain evidence="2 3">DMA-k-7a</strain>
    </source>
</reference>
<gene>
    <name evidence="2" type="ORF">EZE20_11450</name>
</gene>
<evidence type="ECO:0000313" key="2">
    <source>
        <dbReference type="EMBL" id="TDB65307.1"/>
    </source>
</evidence>
<dbReference type="AlphaFoldDB" id="A0A4R4KBN2"/>
<keyword evidence="1" id="KW-1133">Transmembrane helix</keyword>
<evidence type="ECO:0000313" key="3">
    <source>
        <dbReference type="Proteomes" id="UP000295706"/>
    </source>
</evidence>
<organism evidence="2 3">
    <name type="scientific">Arundinibacter roseus</name>
    <dbReference type="NCBI Taxonomy" id="2070510"/>
    <lineage>
        <taxon>Bacteria</taxon>
        <taxon>Pseudomonadati</taxon>
        <taxon>Bacteroidota</taxon>
        <taxon>Cytophagia</taxon>
        <taxon>Cytophagales</taxon>
        <taxon>Spirosomataceae</taxon>
        <taxon>Arundinibacter</taxon>
    </lineage>
</organism>
<name>A0A4R4KBN2_9BACT</name>